<feature type="region of interest" description="Disordered" evidence="1">
    <location>
        <begin position="99"/>
        <end position="125"/>
    </location>
</feature>
<comment type="caution">
    <text evidence="2">The sequence shown here is derived from an EMBL/GenBank/DDBJ whole genome shotgun (WGS) entry which is preliminary data.</text>
</comment>
<name>A0A5B0QI90_PUCGR</name>
<reference evidence="2 3" key="1">
    <citation type="submission" date="2019-05" db="EMBL/GenBank/DDBJ databases">
        <title>Emergence of the Ug99 lineage of the wheat stem rust pathogen through somatic hybridization.</title>
        <authorList>
            <person name="Li F."/>
            <person name="Upadhyaya N.M."/>
            <person name="Sperschneider J."/>
            <person name="Matny O."/>
            <person name="Nguyen-Phuc H."/>
            <person name="Mago R."/>
            <person name="Raley C."/>
            <person name="Miller M.E."/>
            <person name="Silverstein K.A.T."/>
            <person name="Henningsen E."/>
            <person name="Hirsch C.D."/>
            <person name="Visser B."/>
            <person name="Pretorius Z.A."/>
            <person name="Steffenson B.J."/>
            <person name="Schwessinger B."/>
            <person name="Dodds P.N."/>
            <person name="Figueroa M."/>
        </authorList>
    </citation>
    <scope>NUCLEOTIDE SEQUENCE [LARGE SCALE GENOMIC DNA]</scope>
    <source>
        <strain evidence="2">21-0</strain>
    </source>
</reference>
<dbReference type="Proteomes" id="UP000324748">
    <property type="component" value="Unassembled WGS sequence"/>
</dbReference>
<evidence type="ECO:0000313" key="3">
    <source>
        <dbReference type="Proteomes" id="UP000324748"/>
    </source>
</evidence>
<dbReference type="EMBL" id="VSWC01000015">
    <property type="protein sequence ID" value="KAA1112779.1"/>
    <property type="molecule type" value="Genomic_DNA"/>
</dbReference>
<organism evidence="2 3">
    <name type="scientific">Puccinia graminis f. sp. tritici</name>
    <dbReference type="NCBI Taxonomy" id="56615"/>
    <lineage>
        <taxon>Eukaryota</taxon>
        <taxon>Fungi</taxon>
        <taxon>Dikarya</taxon>
        <taxon>Basidiomycota</taxon>
        <taxon>Pucciniomycotina</taxon>
        <taxon>Pucciniomycetes</taxon>
        <taxon>Pucciniales</taxon>
        <taxon>Pucciniaceae</taxon>
        <taxon>Puccinia</taxon>
    </lineage>
</organism>
<gene>
    <name evidence="2" type="ORF">PGT21_009660</name>
</gene>
<accession>A0A5B0QI90</accession>
<protein>
    <submittedName>
        <fullName evidence="2">Uncharacterized protein</fullName>
    </submittedName>
</protein>
<sequence>MMRAHAQLHSKSESEVQQALRVIRSQLFKQIGADRKWRSGGSIAIMNLKALEVVLLKIDAKDRVDGSLTELERYVLRNAMQIIYDLRSFSDLRAELGFRPGHRLPGSTRPVPGRFESRLDSTDIR</sequence>
<proteinExistence type="predicted"/>
<keyword evidence="3" id="KW-1185">Reference proteome</keyword>
<evidence type="ECO:0000256" key="1">
    <source>
        <dbReference type="SAM" id="MobiDB-lite"/>
    </source>
</evidence>
<dbReference type="AlphaFoldDB" id="A0A5B0QI90"/>
<evidence type="ECO:0000313" key="2">
    <source>
        <dbReference type="EMBL" id="KAA1112779.1"/>
    </source>
</evidence>
<feature type="compositionally biased region" description="Basic and acidic residues" evidence="1">
    <location>
        <begin position="115"/>
        <end position="125"/>
    </location>
</feature>